<dbReference type="UniPathway" id="UPA00253">
    <property type="reaction ID" value="UER00327"/>
</dbReference>
<name>A0A7J3MXG0_9CREN</name>
<evidence type="ECO:0000313" key="2">
    <source>
        <dbReference type="EMBL" id="HGT98140.1"/>
    </source>
</evidence>
<protein>
    <submittedName>
        <fullName evidence="2">Uncharacterized protein</fullName>
    </submittedName>
</protein>
<dbReference type="EMBL" id="DTAU01000109">
    <property type="protein sequence ID" value="HFQ79167.1"/>
    <property type="molecule type" value="Genomic_DNA"/>
</dbReference>
<dbReference type="EMBL" id="DTDH01000054">
    <property type="protein sequence ID" value="HGT98140.1"/>
    <property type="molecule type" value="Genomic_DNA"/>
</dbReference>
<accession>A0A7J3MXG0</accession>
<dbReference type="Pfam" id="PF02445">
    <property type="entry name" value="NadA"/>
    <property type="match status" value="1"/>
</dbReference>
<dbReference type="SUPFAM" id="SSF142754">
    <property type="entry name" value="NadA-like"/>
    <property type="match status" value="1"/>
</dbReference>
<organism evidence="2">
    <name type="scientific">Ignisphaera aggregans</name>
    <dbReference type="NCBI Taxonomy" id="334771"/>
    <lineage>
        <taxon>Archaea</taxon>
        <taxon>Thermoproteota</taxon>
        <taxon>Thermoprotei</taxon>
        <taxon>Desulfurococcales</taxon>
        <taxon>Desulfurococcaceae</taxon>
        <taxon>Ignisphaera</taxon>
    </lineage>
</organism>
<proteinExistence type="predicted"/>
<dbReference type="GO" id="GO:0008987">
    <property type="term" value="F:quinolinate synthetase A activity"/>
    <property type="evidence" value="ECO:0007669"/>
    <property type="project" value="InterPro"/>
</dbReference>
<evidence type="ECO:0000313" key="1">
    <source>
        <dbReference type="EMBL" id="HFQ79167.1"/>
    </source>
</evidence>
<dbReference type="InterPro" id="IPR036094">
    <property type="entry name" value="NadA_sf"/>
</dbReference>
<dbReference type="AlphaFoldDB" id="A0A7J3MXG0"/>
<sequence>MAEQVTILNDDAVILHPDPDARCPMAQMVTPDNIDKTRKMYLKASVITYVNIVLLWSRLKPTVLVQMLTL</sequence>
<dbReference type="InterPro" id="IPR003473">
    <property type="entry name" value="NadA"/>
</dbReference>
<dbReference type="GO" id="GO:0051539">
    <property type="term" value="F:4 iron, 4 sulfur cluster binding"/>
    <property type="evidence" value="ECO:0007669"/>
    <property type="project" value="InterPro"/>
</dbReference>
<dbReference type="GO" id="GO:0009435">
    <property type="term" value="P:NAD+ biosynthetic process"/>
    <property type="evidence" value="ECO:0007669"/>
    <property type="project" value="UniProtKB-UniPathway"/>
</dbReference>
<reference evidence="2" key="1">
    <citation type="journal article" date="2020" name="mSystems">
        <title>Genome- and Community-Level Interaction Insights into Carbon Utilization and Element Cycling Functions of Hydrothermarchaeota in Hydrothermal Sediment.</title>
        <authorList>
            <person name="Zhou Z."/>
            <person name="Liu Y."/>
            <person name="Xu W."/>
            <person name="Pan J."/>
            <person name="Luo Z.H."/>
            <person name="Li M."/>
        </authorList>
    </citation>
    <scope>NUCLEOTIDE SEQUENCE [LARGE SCALE GENOMIC DNA]</scope>
    <source>
        <strain evidence="1">SpSt-629</strain>
        <strain evidence="2">SpSt-688</strain>
    </source>
</reference>
<gene>
    <name evidence="1" type="ORF">ENT99_05655</name>
    <name evidence="2" type="ORF">ENU64_01750</name>
</gene>
<dbReference type="Gene3D" id="3.40.50.10800">
    <property type="entry name" value="NadA-like"/>
    <property type="match status" value="2"/>
</dbReference>
<comment type="caution">
    <text evidence="2">The sequence shown here is derived from an EMBL/GenBank/DDBJ whole genome shotgun (WGS) entry which is preliminary data.</text>
</comment>